<protein>
    <submittedName>
        <fullName evidence="3">DUF2155 domain-containing protein</fullName>
    </submittedName>
</protein>
<evidence type="ECO:0000256" key="1">
    <source>
        <dbReference type="SAM" id="MobiDB-lite"/>
    </source>
</evidence>
<sequence length="192" mass="19878">MSLFLALAAAVAVSAPAATPAAAPAKTAAPKAAAAPPAAVNVAQPTPVNERVAELMALDKRTGKSQGFAIKAGQQLAFGSLLIRMRACETTPEWEQKQTAAFLQIDEVTSATARKRVYSGWMFAESPSLNPLQNPRYDVWVKSCTMSFPATGPDTVVASRAGPGDKTSGDPKRASSAPKSPAPATADANSPR</sequence>
<dbReference type="Proteomes" id="UP000297737">
    <property type="component" value="Unassembled WGS sequence"/>
</dbReference>
<keyword evidence="4" id="KW-1185">Reference proteome</keyword>
<evidence type="ECO:0000256" key="2">
    <source>
        <dbReference type="SAM" id="SignalP"/>
    </source>
</evidence>
<evidence type="ECO:0000313" key="4">
    <source>
        <dbReference type="Proteomes" id="UP000297737"/>
    </source>
</evidence>
<proteinExistence type="predicted"/>
<feature type="compositionally biased region" description="Low complexity" evidence="1">
    <location>
        <begin position="174"/>
        <end position="192"/>
    </location>
</feature>
<dbReference type="EMBL" id="SIHO01000002">
    <property type="protein sequence ID" value="TFU03569.1"/>
    <property type="molecule type" value="Genomic_DNA"/>
</dbReference>
<feature type="region of interest" description="Disordered" evidence="1">
    <location>
        <begin position="151"/>
        <end position="192"/>
    </location>
</feature>
<comment type="caution">
    <text evidence="3">The sequence shown here is derived from an EMBL/GenBank/DDBJ whole genome shotgun (WGS) entry which is preliminary data.</text>
</comment>
<dbReference type="Pfam" id="PF09923">
    <property type="entry name" value="DUF2155"/>
    <property type="match status" value="1"/>
</dbReference>
<organism evidence="3 4">
    <name type="scientific">Glacieibacterium arshaanense</name>
    <dbReference type="NCBI Taxonomy" id="2511025"/>
    <lineage>
        <taxon>Bacteria</taxon>
        <taxon>Pseudomonadati</taxon>
        <taxon>Pseudomonadota</taxon>
        <taxon>Alphaproteobacteria</taxon>
        <taxon>Sphingomonadales</taxon>
        <taxon>Sphingosinicellaceae</taxon>
        <taxon>Glacieibacterium</taxon>
    </lineage>
</organism>
<feature type="chain" id="PRO_5021311337" evidence="2">
    <location>
        <begin position="18"/>
        <end position="192"/>
    </location>
</feature>
<name>A0A4Y9EQC7_9SPHN</name>
<dbReference type="InterPro" id="IPR019225">
    <property type="entry name" value="DUF2155"/>
</dbReference>
<reference evidence="3 4" key="1">
    <citation type="submission" date="2019-02" db="EMBL/GenBank/DDBJ databases">
        <title>Polymorphobacter sp. isolated from the lake at the Tibet of China.</title>
        <authorList>
            <person name="Li A."/>
        </authorList>
    </citation>
    <scope>NUCLEOTIDE SEQUENCE [LARGE SCALE GENOMIC DNA]</scope>
    <source>
        <strain evidence="3 4">DJ1R-1</strain>
    </source>
</reference>
<gene>
    <name evidence="3" type="ORF">EUV02_10440</name>
</gene>
<accession>A0A4Y9EQC7</accession>
<dbReference type="OrthoDB" id="9810376at2"/>
<evidence type="ECO:0000313" key="3">
    <source>
        <dbReference type="EMBL" id="TFU03569.1"/>
    </source>
</evidence>
<keyword evidence="2" id="KW-0732">Signal</keyword>
<dbReference type="AlphaFoldDB" id="A0A4Y9EQC7"/>
<feature type="signal peptide" evidence="2">
    <location>
        <begin position="1"/>
        <end position="17"/>
    </location>
</feature>